<dbReference type="Gene3D" id="2.60.40.150">
    <property type="entry name" value="C2 domain"/>
    <property type="match status" value="1"/>
</dbReference>
<keyword evidence="7" id="KW-0805">Transcription regulation</keyword>
<dbReference type="InterPro" id="IPR002110">
    <property type="entry name" value="Ankyrin_rpt"/>
</dbReference>
<feature type="compositionally biased region" description="Gly residues" evidence="11">
    <location>
        <begin position="571"/>
        <end position="580"/>
    </location>
</feature>
<evidence type="ECO:0000256" key="9">
    <source>
        <dbReference type="ARBA" id="ARBA00023242"/>
    </source>
</evidence>
<dbReference type="SUPFAM" id="SSF49562">
    <property type="entry name" value="C2 domain (Calcium/lipid-binding domain, CaLB)"/>
    <property type="match status" value="1"/>
</dbReference>
<sequence length="2054" mass="223956">MPPPPSPRFPGIQGVGGIRIASAVPETPPSTFTLTFGEIQQRIAINAEVKKLNVKGVSKLLSDIQADTLPVCLPVSGDASPDDNSSEPPLVVCCSLVEGSGGLEMLEFLLQHEGRVVGMVSTFDTMGFTGAHWLAAVNSVKGLQLWAAAGGKLDGPASNGDTPLHRAAILNQSKVIKYLLGLKMGVGARNRRGEAAVDICTGDRSPFWAEAPCKTLVLSHPDCERHITVEGHQEAPARIPAIMKSLRGEFKKGELEFSSDFDRATMFQIRRAHHGSYVDMVHKMSRDFYAKTPRSQMKIEALTPRVQKDVEGLTRLKEESTCDTSFSIGSLDAALRAAGGVIHAIDKVCAGEYKNSFVVVRPPGHHAGWKGHVASSTSCGFCIFNSVAVGALHALECVGGVEKVAIVDFDVHHGNGTEEIVRHMDVPENIFFASAHIYDPNFYPGSGACDDLEKNIVNCGIPPMWECHNKVLEDQYGKAAFRRELVSRIAPSLRAFNPDLVLLSMGFDGSKGDIGNKRDANRSGSVGLDLSKEDYAWAVGIIRKISDVCCGGKMVAVLEGGYGKTEKDKGSGGSIKIGGGGKKKKVIGGAAKEAMERKARERARLEALARGETVDDTGGSSSAPKTPEPGKTPESPSGLNLSDLAGNAGACARALVGITGRSKANVNLGTVSRKYSSGSVVGKLGERLGLRPTPLMPTSNTMGKKAKHGKGSSSSPYSLSSSSPRRESPTYPSDLLHESIDVPSSLSPSPMVKQVTVTNGSSTKKRPKPQSPTKSSFARTPASSTKPVLMTDTLKVTVSQASNLPLSAYETIPPSTYVLLHLVEGSDISKSQSMSASRNSTSFTLNAPTHWRTKKKFKTTDPIYNQDYSVDMSNQAGSHSLEYKDPCLQVMVIDNTKSGTEELIGAGYLPLHDYLNWCGAPKTQPDVESKTVWINLYPTRSHFDSEINVKGANAKPSKVLLNITCTDESAKQKPRTPRAPRPLMSTSNTPNPAVFNTILDPHQKGYSAGLRDYAPLEPTIEQTKVVSPADGIKKAKMRYNYILSKKEQKAHDQQLDSSSAPPAPTVPLTASLNPTEEQINQLAKDFQPIPLPPQSPLTGPLKTLLSRTFTVIATASSNAPSQTIRLAALVDFGRFLGLEWAGDVTKLKSELLTLGVASHASHLEFKSVNKVDHSMFVSFVNGKITQKSFEYRNLLSLIEGFIAYKTTSERKRELLNSAALITREQAPLSSVDYLHLYHLGHCLKKGFSWDDCNEIKMSLLRSDDDEKVREKVLLGFLSRLVEDYTDEAVANSVHDFMAVVEELEGSKGIVGQNAGILQSPLRQTAPPSPAKEPEPLNVPATDAPAPAEDIPGDASFASFTNSIAHSTSSHSSRFPKPSAKTSHFVRAAFRVMPKSPMNSLAPKVVKHFGQYLGFDWALTYDDSSSAYILDGDNVGSELSEQNFLVFCGRRLGVLDDKKISQMGKGYLAAVRGSQYRRRIIDGALRVLMCSETGGVELEEIFHLAKCITPRYTVEEAQQAFALIHKYNDNKNVRRSVFEGLLSSVLLKNSVDDVGFTTAVEKFVESVGLDKLGENARSSRKASIALLKMDMSGDEAPRTDPFSPEKMEFFFVAPTDISSNFSHHAVANNTTLREKRHGENHNLMQEASFISNLTVPRNNESSFQTITDEAVEENAIHDLQAFIAKAKQAKESAHNMKVRDQRIKQGYLSNQDREELLGEKEHVVLIGGGGAAAAMDEMETESEKEMAWGRRERKKPYRRYDAAEAEEEGFEEVESQVKEATLVAAASKKQVKPRSFSNTIINRTAAKVIQGWVRKWLITARRKDAVGQEESVAGSTMEANNIGQFAAAPAPTPDLNNLLLSALTLSQTSNSNGSNDSNVQQQLLSLLLSQQQQRVQQQQQQQQPVPQQPSPPVQPLVQQQNQAMQPYSTPYPPPVPYYQSPQPSQDELAQLREELSRSKAMMENRIREVEREKEREMSELVRFKEAASAHLRAQNMTIKRLTAKRDMGTVPVQLPVHESIMERVKKGGSGGKKMAASKTSVRSSVPFNYSSPNHY</sequence>
<comment type="subcellular location">
    <subcellularLocation>
        <location evidence="1">Nucleus</location>
    </subcellularLocation>
</comment>
<comment type="similarity">
    <text evidence="2">Belongs to the histone deacetylase family. HD type 2 subfamily.</text>
</comment>
<dbReference type="InterPro" id="IPR000008">
    <property type="entry name" value="C2_dom"/>
</dbReference>
<evidence type="ECO:0000256" key="3">
    <source>
        <dbReference type="ARBA" id="ARBA00012111"/>
    </source>
</evidence>
<evidence type="ECO:0000256" key="6">
    <source>
        <dbReference type="ARBA" id="ARBA00022853"/>
    </source>
</evidence>
<evidence type="ECO:0000256" key="1">
    <source>
        <dbReference type="ARBA" id="ARBA00004123"/>
    </source>
</evidence>
<feature type="repeat" description="ANK" evidence="10">
    <location>
        <begin position="159"/>
        <end position="191"/>
    </location>
</feature>
<dbReference type="InterPro" id="IPR036770">
    <property type="entry name" value="Ankyrin_rpt-contain_sf"/>
</dbReference>
<evidence type="ECO:0000256" key="7">
    <source>
        <dbReference type="ARBA" id="ARBA00023015"/>
    </source>
</evidence>
<dbReference type="GO" id="GO:0005737">
    <property type="term" value="C:cytoplasm"/>
    <property type="evidence" value="ECO:0007669"/>
    <property type="project" value="TreeGrafter"/>
</dbReference>
<feature type="region of interest" description="Disordered" evidence="11">
    <location>
        <begin position="1047"/>
        <end position="1066"/>
    </location>
</feature>
<keyword evidence="5" id="KW-0378">Hydrolase</keyword>
<keyword evidence="8" id="KW-0804">Transcription</keyword>
<feature type="region of interest" description="Disordered" evidence="11">
    <location>
        <begin position="686"/>
        <end position="785"/>
    </location>
</feature>
<dbReference type="PRINTS" id="PR01270">
    <property type="entry name" value="HDASUPER"/>
</dbReference>
<comment type="caution">
    <text evidence="13">The sequence shown here is derived from an EMBL/GenBank/DDBJ whole genome shotgun (WGS) entry which is preliminary data.</text>
</comment>
<dbReference type="InterPro" id="IPR023696">
    <property type="entry name" value="Ureohydrolase_dom_sf"/>
</dbReference>
<keyword evidence="6" id="KW-0156">Chromatin regulator</keyword>
<keyword evidence="4" id="KW-0678">Repressor</keyword>
<feature type="region of interest" description="Disordered" evidence="11">
    <location>
        <begin position="968"/>
        <end position="992"/>
    </location>
</feature>
<dbReference type="PROSITE" id="PS50004">
    <property type="entry name" value="C2"/>
    <property type="match status" value="1"/>
</dbReference>
<dbReference type="SUPFAM" id="SSF48403">
    <property type="entry name" value="Ankyrin repeat"/>
    <property type="match status" value="1"/>
</dbReference>
<proteinExistence type="inferred from homology"/>
<feature type="compositionally biased region" description="Low complexity" evidence="11">
    <location>
        <begin position="711"/>
        <end position="733"/>
    </location>
</feature>
<name>A0A9W7GNC9_9STRA</name>
<accession>A0A9W7GNC9</accession>
<evidence type="ECO:0000256" key="5">
    <source>
        <dbReference type="ARBA" id="ARBA00022801"/>
    </source>
</evidence>
<feature type="region of interest" description="Disordered" evidence="11">
    <location>
        <begin position="1319"/>
        <end position="1351"/>
    </location>
</feature>
<dbReference type="GO" id="GO:0141221">
    <property type="term" value="F:histone deacetylase activity, hydrolytic mechanism"/>
    <property type="evidence" value="ECO:0007669"/>
    <property type="project" value="UniProtKB-EC"/>
</dbReference>
<dbReference type="Proteomes" id="UP001165065">
    <property type="component" value="Unassembled WGS sequence"/>
</dbReference>
<feature type="domain" description="C2" evidence="12">
    <location>
        <begin position="775"/>
        <end position="924"/>
    </location>
</feature>
<gene>
    <name evidence="13" type="ORF">TrCOL_g5291</name>
</gene>
<dbReference type="PROSITE" id="PS50297">
    <property type="entry name" value="ANK_REP_REGION"/>
    <property type="match status" value="1"/>
</dbReference>
<evidence type="ECO:0000256" key="4">
    <source>
        <dbReference type="ARBA" id="ARBA00022491"/>
    </source>
</evidence>
<organism evidence="13 14">
    <name type="scientific">Triparma columacea</name>
    <dbReference type="NCBI Taxonomy" id="722753"/>
    <lineage>
        <taxon>Eukaryota</taxon>
        <taxon>Sar</taxon>
        <taxon>Stramenopiles</taxon>
        <taxon>Ochrophyta</taxon>
        <taxon>Bolidophyceae</taxon>
        <taxon>Parmales</taxon>
        <taxon>Triparmaceae</taxon>
        <taxon>Triparma</taxon>
    </lineage>
</organism>
<dbReference type="InterPro" id="IPR000286">
    <property type="entry name" value="HDACs"/>
</dbReference>
<dbReference type="Gene3D" id="1.25.40.20">
    <property type="entry name" value="Ankyrin repeat-containing domain"/>
    <property type="match status" value="1"/>
</dbReference>
<feature type="region of interest" description="Disordered" evidence="11">
    <location>
        <begin position="2024"/>
        <end position="2054"/>
    </location>
</feature>
<feature type="compositionally biased region" description="Polar residues" evidence="11">
    <location>
        <begin position="771"/>
        <end position="785"/>
    </location>
</feature>
<feature type="compositionally biased region" description="Low complexity" evidence="11">
    <location>
        <begin position="1894"/>
        <end position="1904"/>
    </location>
</feature>
<protein>
    <recommendedName>
        <fullName evidence="3">histone deacetylase</fullName>
        <ecNumber evidence="3">3.5.1.98</ecNumber>
    </recommendedName>
</protein>
<evidence type="ECO:0000256" key="8">
    <source>
        <dbReference type="ARBA" id="ARBA00023163"/>
    </source>
</evidence>
<feature type="compositionally biased region" description="Polar residues" evidence="11">
    <location>
        <begin position="2036"/>
        <end position="2054"/>
    </location>
</feature>
<feature type="compositionally biased region" description="Low complexity" evidence="11">
    <location>
        <begin position="1914"/>
        <end position="1927"/>
    </location>
</feature>
<dbReference type="Pfam" id="PF00850">
    <property type="entry name" value="Hist_deacetyl"/>
    <property type="match status" value="1"/>
</dbReference>
<dbReference type="InterPro" id="IPR035892">
    <property type="entry name" value="C2_domain_sf"/>
</dbReference>
<evidence type="ECO:0000256" key="2">
    <source>
        <dbReference type="ARBA" id="ARBA00007738"/>
    </source>
</evidence>
<reference evidence="14" key="1">
    <citation type="journal article" date="2023" name="Commun. Biol.">
        <title>Genome analysis of Parmales, the sister group of diatoms, reveals the evolutionary specialization of diatoms from phago-mixotrophs to photoautotrophs.</title>
        <authorList>
            <person name="Ban H."/>
            <person name="Sato S."/>
            <person name="Yoshikawa S."/>
            <person name="Yamada K."/>
            <person name="Nakamura Y."/>
            <person name="Ichinomiya M."/>
            <person name="Sato N."/>
            <person name="Blanc-Mathieu R."/>
            <person name="Endo H."/>
            <person name="Kuwata A."/>
            <person name="Ogata H."/>
        </authorList>
    </citation>
    <scope>NUCLEOTIDE SEQUENCE [LARGE SCALE GENOMIC DNA]</scope>
</reference>
<dbReference type="SMART" id="SM00239">
    <property type="entry name" value="C2"/>
    <property type="match status" value="1"/>
</dbReference>
<evidence type="ECO:0000259" key="12">
    <source>
        <dbReference type="PROSITE" id="PS50004"/>
    </source>
</evidence>
<dbReference type="PROSITE" id="PS50088">
    <property type="entry name" value="ANK_REPEAT"/>
    <property type="match status" value="1"/>
</dbReference>
<dbReference type="Gene3D" id="3.40.800.20">
    <property type="entry name" value="Histone deacetylase domain"/>
    <property type="match status" value="1"/>
</dbReference>
<keyword evidence="9" id="KW-0539">Nucleus</keyword>
<evidence type="ECO:0000313" key="14">
    <source>
        <dbReference type="Proteomes" id="UP001165065"/>
    </source>
</evidence>
<evidence type="ECO:0000256" key="10">
    <source>
        <dbReference type="PROSITE-ProRule" id="PRU00023"/>
    </source>
</evidence>
<dbReference type="PANTHER" id="PTHR10625">
    <property type="entry name" value="HISTONE DEACETYLASE HDAC1-RELATED"/>
    <property type="match status" value="1"/>
</dbReference>
<keyword evidence="10" id="KW-0040">ANK repeat</keyword>
<dbReference type="EMBL" id="BRYA01000331">
    <property type="protein sequence ID" value="GMI47115.1"/>
    <property type="molecule type" value="Genomic_DNA"/>
</dbReference>
<dbReference type="Pfam" id="PF00168">
    <property type="entry name" value="C2"/>
    <property type="match status" value="1"/>
</dbReference>
<feature type="region of interest" description="Disordered" evidence="11">
    <location>
        <begin position="607"/>
        <end position="643"/>
    </location>
</feature>
<dbReference type="OrthoDB" id="424012at2759"/>
<keyword evidence="14" id="KW-1185">Reference proteome</keyword>
<dbReference type="GO" id="GO:0040029">
    <property type="term" value="P:epigenetic regulation of gene expression"/>
    <property type="evidence" value="ECO:0007669"/>
    <property type="project" value="TreeGrafter"/>
</dbReference>
<feature type="region of interest" description="Disordered" evidence="11">
    <location>
        <begin position="1894"/>
        <end position="1947"/>
    </location>
</feature>
<evidence type="ECO:0000313" key="13">
    <source>
        <dbReference type="EMBL" id="GMI47115.1"/>
    </source>
</evidence>
<dbReference type="SUPFAM" id="SSF52768">
    <property type="entry name" value="Arginase/deacetylase"/>
    <property type="match status" value="1"/>
</dbReference>
<dbReference type="Pfam" id="PF00023">
    <property type="entry name" value="Ank"/>
    <property type="match status" value="1"/>
</dbReference>
<dbReference type="InterPro" id="IPR023801">
    <property type="entry name" value="His_deacetylse_dom"/>
</dbReference>
<dbReference type="InterPro" id="IPR037138">
    <property type="entry name" value="His_deacetylse_dom_sf"/>
</dbReference>
<feature type="region of interest" description="Disordered" evidence="11">
    <location>
        <begin position="563"/>
        <end position="584"/>
    </location>
</feature>
<dbReference type="CDD" id="cd00030">
    <property type="entry name" value="C2"/>
    <property type="match status" value="1"/>
</dbReference>
<dbReference type="PANTHER" id="PTHR10625:SF5">
    <property type="entry name" value="HISTONE DEACETYLASE"/>
    <property type="match status" value="1"/>
</dbReference>
<dbReference type="GO" id="GO:0000118">
    <property type="term" value="C:histone deacetylase complex"/>
    <property type="evidence" value="ECO:0007669"/>
    <property type="project" value="TreeGrafter"/>
</dbReference>
<dbReference type="EC" id="3.5.1.98" evidence="3"/>
<evidence type="ECO:0000256" key="11">
    <source>
        <dbReference type="SAM" id="MobiDB-lite"/>
    </source>
</evidence>